<dbReference type="InterPro" id="IPR036345">
    <property type="entry name" value="ExoRNase_PH_dom2_sf"/>
</dbReference>
<dbReference type="Gene3D" id="3.30.230.70">
    <property type="entry name" value="GHMP Kinase, N-terminal domain"/>
    <property type="match status" value="2"/>
</dbReference>
<dbReference type="Proteomes" id="UP000184543">
    <property type="component" value="Unassembled WGS sequence"/>
</dbReference>
<dbReference type="SUPFAM" id="SSF55666">
    <property type="entry name" value="Ribonuclease PH domain 2-like"/>
    <property type="match status" value="2"/>
</dbReference>
<dbReference type="OrthoDB" id="9804305at2"/>
<dbReference type="FunFam" id="3.30.230.70:FF:000002">
    <property type="entry name" value="Polyribonucleotide nucleotidyltransferase"/>
    <property type="match status" value="1"/>
</dbReference>
<evidence type="ECO:0000259" key="10">
    <source>
        <dbReference type="PROSITE" id="PS50126"/>
    </source>
</evidence>
<dbReference type="GO" id="GO:0006402">
    <property type="term" value="P:mRNA catabolic process"/>
    <property type="evidence" value="ECO:0007669"/>
    <property type="project" value="UniProtKB-UniRule"/>
</dbReference>
<dbReference type="InterPro" id="IPR012340">
    <property type="entry name" value="NA-bd_OB-fold"/>
</dbReference>
<evidence type="ECO:0000256" key="3">
    <source>
        <dbReference type="ARBA" id="ARBA00022679"/>
    </source>
</evidence>
<evidence type="ECO:0000313" key="12">
    <source>
        <dbReference type="Proteomes" id="UP000184543"/>
    </source>
</evidence>
<dbReference type="InterPro" id="IPR001247">
    <property type="entry name" value="ExoRNase_PH_dom1"/>
</dbReference>
<evidence type="ECO:0000256" key="5">
    <source>
        <dbReference type="ARBA" id="ARBA00022723"/>
    </source>
</evidence>
<keyword evidence="3 8" id="KW-0808">Transferase</keyword>
<comment type="cofactor">
    <cofactor evidence="8">
        <name>Mg(2+)</name>
        <dbReference type="ChEBI" id="CHEBI:18420"/>
    </cofactor>
</comment>
<dbReference type="InterPro" id="IPR004088">
    <property type="entry name" value="KH_dom_type_1"/>
</dbReference>
<dbReference type="InterPro" id="IPR036612">
    <property type="entry name" value="KH_dom_type_1_sf"/>
</dbReference>
<keyword evidence="2 8" id="KW-0963">Cytoplasm</keyword>
<dbReference type="SMART" id="SM00322">
    <property type="entry name" value="KH"/>
    <property type="match status" value="1"/>
</dbReference>
<accession>A0A1M6JQU6</accession>
<feature type="domain" description="S1 motif" evidence="10">
    <location>
        <begin position="630"/>
        <end position="701"/>
    </location>
</feature>
<dbReference type="RefSeq" id="WP_072994411.1">
    <property type="nucleotide sequence ID" value="NZ_FQYU01000005.1"/>
</dbReference>
<dbReference type="InterPro" id="IPR003029">
    <property type="entry name" value="S1_domain"/>
</dbReference>
<dbReference type="InterPro" id="IPR020568">
    <property type="entry name" value="Ribosomal_Su5_D2-typ_SF"/>
</dbReference>
<dbReference type="SUPFAM" id="SSF54791">
    <property type="entry name" value="Eukaryotic type KH-domain (KH-domain type I)"/>
    <property type="match status" value="1"/>
</dbReference>
<dbReference type="Pfam" id="PF00013">
    <property type="entry name" value="KH_1"/>
    <property type="match status" value="1"/>
</dbReference>
<dbReference type="Pfam" id="PF03726">
    <property type="entry name" value="PNPase"/>
    <property type="match status" value="1"/>
</dbReference>
<dbReference type="PROSITE" id="PS50126">
    <property type="entry name" value="S1"/>
    <property type="match status" value="1"/>
</dbReference>
<dbReference type="InterPro" id="IPR004087">
    <property type="entry name" value="KH_dom"/>
</dbReference>
<dbReference type="AlphaFoldDB" id="A0A1M6JQU6"/>
<evidence type="ECO:0000256" key="6">
    <source>
        <dbReference type="ARBA" id="ARBA00022842"/>
    </source>
</evidence>
<dbReference type="GO" id="GO:0000175">
    <property type="term" value="F:3'-5'-RNA exonuclease activity"/>
    <property type="evidence" value="ECO:0007669"/>
    <property type="project" value="TreeGrafter"/>
</dbReference>
<name>A0A1M6JQU6_9FLAO</name>
<comment type="subcellular location">
    <subcellularLocation>
        <location evidence="8">Cytoplasm</location>
    </subcellularLocation>
</comment>
<dbReference type="GO" id="GO:0006396">
    <property type="term" value="P:RNA processing"/>
    <property type="evidence" value="ECO:0007669"/>
    <property type="project" value="InterPro"/>
</dbReference>
<dbReference type="EMBL" id="FQYU01000005">
    <property type="protein sequence ID" value="SHJ49089.1"/>
    <property type="molecule type" value="Genomic_DNA"/>
</dbReference>
<dbReference type="GO" id="GO:0000287">
    <property type="term" value="F:magnesium ion binding"/>
    <property type="evidence" value="ECO:0007669"/>
    <property type="project" value="UniProtKB-UniRule"/>
</dbReference>
<dbReference type="EC" id="2.7.7.8" evidence="8"/>
<proteinExistence type="inferred from homology"/>
<sequence length="740" mass="81924">MIPKVFKEVIDLGDGREISIETGKLAKQAHGSVVVRSGKCMLLCTVVSNYKQSDVDFLPLTVDYREKFAAAGRYPGGFFKREARPSDGEVLTMRLVDRVLRPLFPKDYHSETQVMIQLMSHDENVMPDAMAGLAASAAIQLSDFPFECAISEVRVGRVNGEFIINPTRAQLEESDIDMVIGASADSVMMVEGEMKEISEEEMTEAIKFAHEAIKVQCAAQIRLAEAFGKKEVREYEGEREDEELAQKIHDMAYDKVYAIAKAGSAKHDRSAAFEAIKEEIKATFSEEELEEYGDLISKYYHKAEKAAVRDLTLNEGLRLDGRKTDEIRPIWCEVDYLPSTHGSAIFTRGETQALATVTLGTSRDSNQIDMPSHEGEERFYLHYNFPPFSTGEARPIRGTSRREVGHGNLAQRALKGMVPDDCPYTVRVVSEILESNGSSSMATVCAGTMALMDAGVQLRKPVSGIAMGLISDADTGKYAVLSDILGDEDHLGDMDFKVTGTADGITACQMDIKVKGLSYEILVKALKQARDGRLHILEKLTDTIAEPNADVKAHAPKMVTRVIPNEFIGALIGPGGKVIQELQKETGTTIVINEDPVTEEGIVEILGTDQDGIDAVLAKIDSLMFKPEVGSVYEVKVIKMLDFGAVVEYLDAPGNEVLLHVSELAWERTENVSDVVNMGDVFDVKYMGIDSRTKKDRVSRKVLLPKPEGYKERPPRSNDRGRGRDNNRGRDNRDRKPRRD</sequence>
<evidence type="ECO:0000256" key="7">
    <source>
        <dbReference type="ARBA" id="ARBA00022884"/>
    </source>
</evidence>
<keyword evidence="12" id="KW-1185">Reference proteome</keyword>
<dbReference type="SUPFAM" id="SSF54211">
    <property type="entry name" value="Ribosomal protein S5 domain 2-like"/>
    <property type="match status" value="2"/>
</dbReference>
<comment type="similarity">
    <text evidence="1 8">Belongs to the polyribonucleotide nucleotidyltransferase family.</text>
</comment>
<evidence type="ECO:0000256" key="2">
    <source>
        <dbReference type="ARBA" id="ARBA00022490"/>
    </source>
</evidence>
<feature type="compositionally biased region" description="Basic and acidic residues" evidence="9">
    <location>
        <begin position="708"/>
        <end position="734"/>
    </location>
</feature>
<keyword evidence="5 8" id="KW-0479">Metal-binding</keyword>
<dbReference type="PANTHER" id="PTHR11252:SF0">
    <property type="entry name" value="POLYRIBONUCLEOTIDE NUCLEOTIDYLTRANSFERASE 1, MITOCHONDRIAL"/>
    <property type="match status" value="1"/>
</dbReference>
<dbReference type="NCBIfam" id="NF008805">
    <property type="entry name" value="PRK11824.1"/>
    <property type="match status" value="1"/>
</dbReference>
<reference evidence="12" key="1">
    <citation type="submission" date="2016-11" db="EMBL/GenBank/DDBJ databases">
        <authorList>
            <person name="Varghese N."/>
            <person name="Submissions S."/>
        </authorList>
    </citation>
    <scope>NUCLEOTIDE SEQUENCE [LARGE SCALE GENOMIC DNA]</scope>
    <source>
        <strain evidence="12">DSM 19858</strain>
    </source>
</reference>
<feature type="binding site" evidence="8">
    <location>
        <position position="489"/>
    </location>
    <ligand>
        <name>Mg(2+)</name>
        <dbReference type="ChEBI" id="CHEBI:18420"/>
    </ligand>
</feature>
<dbReference type="SMART" id="SM00316">
    <property type="entry name" value="S1"/>
    <property type="match status" value="1"/>
</dbReference>
<dbReference type="NCBIfam" id="TIGR03591">
    <property type="entry name" value="polynuc_phos"/>
    <property type="match status" value="1"/>
</dbReference>
<gene>
    <name evidence="8" type="primary">pnp</name>
    <name evidence="11" type="ORF">SAMN04488513_105118</name>
</gene>
<dbReference type="InterPro" id="IPR015848">
    <property type="entry name" value="PNPase_PH_RNA-bd_bac/org-type"/>
</dbReference>
<dbReference type="PANTHER" id="PTHR11252">
    <property type="entry name" value="POLYRIBONUCLEOTIDE NUCLEOTIDYLTRANSFERASE"/>
    <property type="match status" value="1"/>
</dbReference>
<evidence type="ECO:0000313" key="11">
    <source>
        <dbReference type="EMBL" id="SHJ49089.1"/>
    </source>
</evidence>
<dbReference type="GO" id="GO:0004654">
    <property type="term" value="F:polyribonucleotide nucleotidyltransferase activity"/>
    <property type="evidence" value="ECO:0007669"/>
    <property type="project" value="UniProtKB-UniRule"/>
</dbReference>
<dbReference type="SUPFAM" id="SSF50249">
    <property type="entry name" value="Nucleic acid-binding proteins"/>
    <property type="match status" value="1"/>
</dbReference>
<comment type="function">
    <text evidence="8">Involved in mRNA degradation. Catalyzes the phosphorolysis of single-stranded polyribonucleotides processively in the 3'- to 5'-direction.</text>
</comment>
<dbReference type="Pfam" id="PF01138">
    <property type="entry name" value="RNase_PH"/>
    <property type="match status" value="2"/>
</dbReference>
<dbReference type="PIRSF" id="PIRSF005499">
    <property type="entry name" value="PNPase"/>
    <property type="match status" value="1"/>
</dbReference>
<dbReference type="InterPro" id="IPR015847">
    <property type="entry name" value="ExoRNase_PH_dom2"/>
</dbReference>
<dbReference type="CDD" id="cd11364">
    <property type="entry name" value="RNase_PH_PNPase_2"/>
    <property type="match status" value="1"/>
</dbReference>
<dbReference type="Gene3D" id="2.40.50.140">
    <property type="entry name" value="Nucleic acid-binding proteins"/>
    <property type="match status" value="1"/>
</dbReference>
<dbReference type="GO" id="GO:0003723">
    <property type="term" value="F:RNA binding"/>
    <property type="evidence" value="ECO:0007669"/>
    <property type="project" value="UniProtKB-UniRule"/>
</dbReference>
<evidence type="ECO:0000256" key="9">
    <source>
        <dbReference type="SAM" id="MobiDB-lite"/>
    </source>
</evidence>
<dbReference type="STRING" id="192903.SAMN04488513_105118"/>
<evidence type="ECO:0000256" key="8">
    <source>
        <dbReference type="HAMAP-Rule" id="MF_01595"/>
    </source>
</evidence>
<dbReference type="Gene3D" id="3.30.1370.10">
    <property type="entry name" value="K Homology domain, type 1"/>
    <property type="match status" value="1"/>
</dbReference>
<keyword evidence="7 8" id="KW-0694">RNA-binding</keyword>
<dbReference type="HAMAP" id="MF_01595">
    <property type="entry name" value="PNPase"/>
    <property type="match status" value="1"/>
</dbReference>
<feature type="region of interest" description="Disordered" evidence="9">
    <location>
        <begin position="697"/>
        <end position="740"/>
    </location>
</feature>
<keyword evidence="4 8" id="KW-0548">Nucleotidyltransferase</keyword>
<keyword evidence="6 8" id="KW-0460">Magnesium</keyword>
<organism evidence="11 12">
    <name type="scientific">Pseudozobellia thermophila</name>
    <dbReference type="NCBI Taxonomy" id="192903"/>
    <lineage>
        <taxon>Bacteria</taxon>
        <taxon>Pseudomonadati</taxon>
        <taxon>Bacteroidota</taxon>
        <taxon>Flavobacteriia</taxon>
        <taxon>Flavobacteriales</taxon>
        <taxon>Flavobacteriaceae</taxon>
        <taxon>Pseudozobellia</taxon>
    </lineage>
</organism>
<dbReference type="GO" id="GO:0005829">
    <property type="term" value="C:cytosol"/>
    <property type="evidence" value="ECO:0007669"/>
    <property type="project" value="UniProtKB-ARBA"/>
</dbReference>
<comment type="catalytic activity">
    <reaction evidence="8">
        <text>RNA(n+1) + phosphate = RNA(n) + a ribonucleoside 5'-diphosphate</text>
        <dbReference type="Rhea" id="RHEA:22096"/>
        <dbReference type="Rhea" id="RHEA-COMP:14527"/>
        <dbReference type="Rhea" id="RHEA-COMP:17342"/>
        <dbReference type="ChEBI" id="CHEBI:43474"/>
        <dbReference type="ChEBI" id="CHEBI:57930"/>
        <dbReference type="ChEBI" id="CHEBI:140395"/>
        <dbReference type="EC" id="2.7.7.8"/>
    </reaction>
</comment>
<dbReference type="FunFam" id="3.30.1370.10:FF:000001">
    <property type="entry name" value="Polyribonucleotide nucleotidyltransferase"/>
    <property type="match status" value="1"/>
</dbReference>
<dbReference type="PROSITE" id="PS50084">
    <property type="entry name" value="KH_TYPE_1"/>
    <property type="match status" value="1"/>
</dbReference>
<dbReference type="InterPro" id="IPR012162">
    <property type="entry name" value="PNPase"/>
</dbReference>
<protein>
    <recommendedName>
        <fullName evidence="8">Polyribonucleotide nucleotidyltransferase</fullName>
        <ecNumber evidence="8">2.7.7.8</ecNumber>
    </recommendedName>
    <alternativeName>
        <fullName evidence="8">Polynucleotide phosphorylase</fullName>
        <shortName evidence="8">PNPase</shortName>
    </alternativeName>
</protein>
<evidence type="ECO:0000256" key="4">
    <source>
        <dbReference type="ARBA" id="ARBA00022695"/>
    </source>
</evidence>
<dbReference type="Pfam" id="PF00575">
    <property type="entry name" value="S1"/>
    <property type="match status" value="1"/>
</dbReference>
<dbReference type="InterPro" id="IPR027408">
    <property type="entry name" value="PNPase/RNase_PH_dom_sf"/>
</dbReference>
<dbReference type="CDD" id="cd02393">
    <property type="entry name" value="KH-I_PNPase"/>
    <property type="match status" value="1"/>
</dbReference>
<feature type="binding site" evidence="8">
    <location>
        <position position="495"/>
    </location>
    <ligand>
        <name>Mg(2+)</name>
        <dbReference type="ChEBI" id="CHEBI:18420"/>
    </ligand>
</feature>
<evidence type="ECO:0000256" key="1">
    <source>
        <dbReference type="ARBA" id="ARBA00007404"/>
    </source>
</evidence>
<dbReference type="FunFam" id="3.30.230.70:FF:000001">
    <property type="entry name" value="Polyribonucleotide nucleotidyltransferase"/>
    <property type="match status" value="1"/>
</dbReference>
<dbReference type="Pfam" id="PF03725">
    <property type="entry name" value="RNase_PH_C"/>
    <property type="match status" value="1"/>
</dbReference>